<name>A0ABR6VLY0_9BACT</name>
<evidence type="ECO:0000256" key="1">
    <source>
        <dbReference type="SAM" id="MobiDB-lite"/>
    </source>
</evidence>
<proteinExistence type="predicted"/>
<keyword evidence="3" id="KW-1185">Reference proteome</keyword>
<accession>A0ABR6VLY0</accession>
<gene>
    <name evidence="2" type="ORF">H7U12_00735</name>
</gene>
<dbReference type="EMBL" id="JACOAF010000001">
    <property type="protein sequence ID" value="MBC3538183.1"/>
    <property type="molecule type" value="Genomic_DNA"/>
</dbReference>
<feature type="region of interest" description="Disordered" evidence="1">
    <location>
        <begin position="1"/>
        <end position="22"/>
    </location>
</feature>
<evidence type="ECO:0000313" key="2">
    <source>
        <dbReference type="EMBL" id="MBC3538183.1"/>
    </source>
</evidence>
<sequence>MKDAAGPPATTNKPKSRSKNKIGVSHHFFRVSMYRQSSFKESMSFKVY</sequence>
<comment type="caution">
    <text evidence="2">The sequence shown here is derived from an EMBL/GenBank/DDBJ whole genome shotgun (WGS) entry which is preliminary data.</text>
</comment>
<organism evidence="2 3">
    <name type="scientific">Rufibacter sediminis</name>
    <dbReference type="NCBI Taxonomy" id="2762756"/>
    <lineage>
        <taxon>Bacteria</taxon>
        <taxon>Pseudomonadati</taxon>
        <taxon>Bacteroidota</taxon>
        <taxon>Cytophagia</taxon>
        <taxon>Cytophagales</taxon>
        <taxon>Hymenobacteraceae</taxon>
        <taxon>Rufibacter</taxon>
    </lineage>
</organism>
<dbReference type="Proteomes" id="UP000659698">
    <property type="component" value="Unassembled WGS sequence"/>
</dbReference>
<protein>
    <submittedName>
        <fullName evidence="2">Uncharacterized protein</fullName>
    </submittedName>
</protein>
<reference evidence="2 3" key="1">
    <citation type="journal article" date="2019" name="Int. J. Syst. Evol. Microbiol.">
        <title>Rufibacter sediminis sp. nov., isolated from freshwater lake sediment.</title>
        <authorList>
            <person name="Qu J.H."/>
            <person name="Zhang L.J."/>
            <person name="Fu Y.H."/>
            <person name="Li H.F."/>
        </authorList>
    </citation>
    <scope>NUCLEOTIDE SEQUENCE [LARGE SCALE GENOMIC DNA]</scope>
    <source>
        <strain evidence="2 3">H-1</strain>
    </source>
</reference>
<evidence type="ECO:0000313" key="3">
    <source>
        <dbReference type="Proteomes" id="UP000659698"/>
    </source>
</evidence>